<organism evidence="1 2">
    <name type="scientific">Streptomyces albogriseolus</name>
    <dbReference type="NCBI Taxonomy" id="1887"/>
    <lineage>
        <taxon>Bacteria</taxon>
        <taxon>Bacillati</taxon>
        <taxon>Actinomycetota</taxon>
        <taxon>Actinomycetes</taxon>
        <taxon>Kitasatosporales</taxon>
        <taxon>Streptomycetaceae</taxon>
        <taxon>Streptomyces</taxon>
        <taxon>Streptomyces albogriseolus group</taxon>
    </lineage>
</organism>
<keyword evidence="2" id="KW-1185">Reference proteome</keyword>
<accession>A0ACC6UTK0</accession>
<comment type="caution">
    <text evidence="1">The sequence shown here is derived from an EMBL/GenBank/DDBJ whole genome shotgun (WGS) entry which is preliminary data.</text>
</comment>
<protein>
    <submittedName>
        <fullName evidence="1">Uncharacterized protein</fullName>
    </submittedName>
</protein>
<name>A0ACC6UTK0_STRAO</name>
<gene>
    <name evidence="1" type="ORF">RKD21_004984</name>
</gene>
<evidence type="ECO:0000313" key="2">
    <source>
        <dbReference type="Proteomes" id="UP001565447"/>
    </source>
</evidence>
<dbReference type="EMBL" id="JBGCBD010000002">
    <property type="protein sequence ID" value="MEY9814727.1"/>
    <property type="molecule type" value="Genomic_DNA"/>
</dbReference>
<reference evidence="1" key="1">
    <citation type="submission" date="2024-07" db="EMBL/GenBank/DDBJ databases">
        <title>Genome sequencing of plant associated microbes to promote plant fitness in Sorghum bicolor and Oryza sativa.</title>
        <authorList>
            <person name="Coleman-Derr D."/>
        </authorList>
    </citation>
    <scope>NUCLEOTIDE SEQUENCE</scope>
    <source>
        <strain evidence="1">SAI-173</strain>
    </source>
</reference>
<proteinExistence type="predicted"/>
<evidence type="ECO:0000313" key="1">
    <source>
        <dbReference type="EMBL" id="MEY9814727.1"/>
    </source>
</evidence>
<dbReference type="Proteomes" id="UP001565447">
    <property type="component" value="Unassembled WGS sequence"/>
</dbReference>
<sequence length="180" mass="19724">MRLNGHMPSHSHGALVGALLCTLSLTACTSESKGPSYPIPDNICGIPANKEILETLLDDGDDLKQDAGQFTLEEGQFCHMYVDGNDSVVSDADWHRSGYTLQDYFEFSDLKGIRYFQEGKYASWNFGVGTAISCPGVSEEGDTVVVAVNDLRWNSKSQSLLEKLGPPYFEAYKKKLGCPS</sequence>